<feature type="region of interest" description="Disordered" evidence="1">
    <location>
        <begin position="411"/>
        <end position="444"/>
    </location>
</feature>
<dbReference type="AlphaFoldDB" id="A0A4R7IZD7"/>
<reference evidence="3 4" key="1">
    <citation type="submission" date="2019-03" db="EMBL/GenBank/DDBJ databases">
        <title>Genomic Encyclopedia of Archaeal and Bacterial Type Strains, Phase II (KMG-II): from individual species to whole genera.</title>
        <authorList>
            <person name="Goeker M."/>
        </authorList>
    </citation>
    <scope>NUCLEOTIDE SEQUENCE [LARGE SCALE GENOMIC DNA]</scope>
    <source>
        <strain evidence="3 4">DSM 24323</strain>
    </source>
</reference>
<organism evidence="3 4">
    <name type="scientific">Naumannella halotolerans</name>
    <dbReference type="NCBI Taxonomy" id="993414"/>
    <lineage>
        <taxon>Bacteria</taxon>
        <taxon>Bacillati</taxon>
        <taxon>Actinomycetota</taxon>
        <taxon>Actinomycetes</taxon>
        <taxon>Propionibacteriales</taxon>
        <taxon>Propionibacteriaceae</taxon>
        <taxon>Naumannella</taxon>
    </lineage>
</organism>
<dbReference type="EMBL" id="SOAW01000003">
    <property type="protein sequence ID" value="TDT30065.1"/>
    <property type="molecule type" value="Genomic_DNA"/>
</dbReference>
<comment type="caution">
    <text evidence="3">The sequence shown here is derived from an EMBL/GenBank/DDBJ whole genome shotgun (WGS) entry which is preliminary data.</text>
</comment>
<dbReference type="OrthoDB" id="1550523at2"/>
<dbReference type="Proteomes" id="UP000295371">
    <property type="component" value="Unassembled WGS sequence"/>
</dbReference>
<gene>
    <name evidence="3" type="ORF">CLV29_3088</name>
</gene>
<keyword evidence="4" id="KW-1185">Reference proteome</keyword>
<evidence type="ECO:0000256" key="1">
    <source>
        <dbReference type="SAM" id="MobiDB-lite"/>
    </source>
</evidence>
<evidence type="ECO:0000259" key="2">
    <source>
        <dbReference type="Pfam" id="PF13224"/>
    </source>
</evidence>
<evidence type="ECO:0000313" key="4">
    <source>
        <dbReference type="Proteomes" id="UP000295371"/>
    </source>
</evidence>
<dbReference type="Pfam" id="PF13224">
    <property type="entry name" value="DUF4032"/>
    <property type="match status" value="1"/>
</dbReference>
<name>A0A4R7IZD7_9ACTN</name>
<feature type="domain" description="DUF4032" evidence="2">
    <location>
        <begin position="227"/>
        <end position="389"/>
    </location>
</feature>
<proteinExistence type="predicted"/>
<evidence type="ECO:0000313" key="3">
    <source>
        <dbReference type="EMBL" id="TDT30065.1"/>
    </source>
</evidence>
<dbReference type="RefSeq" id="WP_133755966.1">
    <property type="nucleotide sequence ID" value="NZ_CP171129.1"/>
</dbReference>
<dbReference type="SUPFAM" id="SSF56112">
    <property type="entry name" value="Protein kinase-like (PK-like)"/>
    <property type="match status" value="1"/>
</dbReference>
<accession>A0A4R7IZD7</accession>
<sequence length="461" mass="51939">MPRFLSAQPDSRLLQQPWDTPLTDWPVDKLVALPRGISRHVVRFIRVGDEIYAAKEVIEHLALHEYRLLHDLNRLETPSVEPVGVVTGRVTPDGEPLDPVLLTKHLRFSLPYRALFTPGVRSETVGRLLDAMVVLLAKLHLAGVLWGDVSLSNILFRRDAGEFAAYLVDAETGEIHDELSKGQREHDLMIAKTNLFGEFCDLEAGGMLDEALKPIGLVETIENRYHELWNELTGAEEFDTSEMHRIDSRVRRLNALGFDVAELDITTDLAGSTVRIQPKVVDAGHHSRRLLRLTGLDTEENQARRLLNDLDTFRVRTDQQGADEAVVAHQWLTRVFEPVVASVPDDLRAKREPAQVFHEVLDHRWYMSEAVGSEVPILDAAKDYAKTVLRELPDEDMSAASVVPVVEEGGRRLANPFDPSQGYLDENDTEKPYDPWEDGVEDTPVPANEFLDVEALRRKKG</sequence>
<dbReference type="InterPro" id="IPR011009">
    <property type="entry name" value="Kinase-like_dom_sf"/>
</dbReference>
<protein>
    <submittedName>
        <fullName evidence="3">Uncharacterized protein DUF4032</fullName>
    </submittedName>
</protein>
<dbReference type="InterPro" id="IPR025111">
    <property type="entry name" value="DUF4032"/>
</dbReference>